<keyword evidence="2" id="KW-1185">Reference proteome</keyword>
<name>A0A9Q0BPZ4_9MUSC</name>
<sequence length="50" mass="5784">MVRLLVLTGYLVYSGPHLHGPVHLELKLYILSPDKCKHLPQAVYASCWWH</sequence>
<protein>
    <submittedName>
        <fullName evidence="1">Uncharacterized protein</fullName>
    </submittedName>
</protein>
<dbReference type="AlphaFoldDB" id="A0A9Q0BPZ4"/>
<evidence type="ECO:0000313" key="2">
    <source>
        <dbReference type="Proteomes" id="UP001059596"/>
    </source>
</evidence>
<organism evidence="1 2">
    <name type="scientific">Drosophila gunungcola</name>
    <name type="common">fruit fly</name>
    <dbReference type="NCBI Taxonomy" id="103775"/>
    <lineage>
        <taxon>Eukaryota</taxon>
        <taxon>Metazoa</taxon>
        <taxon>Ecdysozoa</taxon>
        <taxon>Arthropoda</taxon>
        <taxon>Hexapoda</taxon>
        <taxon>Insecta</taxon>
        <taxon>Pterygota</taxon>
        <taxon>Neoptera</taxon>
        <taxon>Endopterygota</taxon>
        <taxon>Diptera</taxon>
        <taxon>Brachycera</taxon>
        <taxon>Muscomorpha</taxon>
        <taxon>Ephydroidea</taxon>
        <taxon>Drosophilidae</taxon>
        <taxon>Drosophila</taxon>
        <taxon>Sophophora</taxon>
    </lineage>
</organism>
<proteinExistence type="predicted"/>
<evidence type="ECO:0000313" key="1">
    <source>
        <dbReference type="EMBL" id="KAI8040442.1"/>
    </source>
</evidence>
<accession>A0A9Q0BPZ4</accession>
<dbReference type="EMBL" id="JAMKOV010000004">
    <property type="protein sequence ID" value="KAI8040442.1"/>
    <property type="molecule type" value="Genomic_DNA"/>
</dbReference>
<comment type="caution">
    <text evidence="1">The sequence shown here is derived from an EMBL/GenBank/DDBJ whole genome shotgun (WGS) entry which is preliminary data.</text>
</comment>
<dbReference type="Proteomes" id="UP001059596">
    <property type="component" value="Unassembled WGS sequence"/>
</dbReference>
<reference evidence="1" key="1">
    <citation type="journal article" date="2023" name="Genome Biol. Evol.">
        <title>Long-read-based Genome Assembly of Drosophila gunungcola Reveals Fewer Chemosensory Genes in Flower-breeding Species.</title>
        <authorList>
            <person name="Negi A."/>
            <person name="Liao B.Y."/>
            <person name="Yeh S.D."/>
        </authorList>
    </citation>
    <scope>NUCLEOTIDE SEQUENCE</scope>
    <source>
        <strain evidence="1">Sukarami</strain>
    </source>
</reference>
<gene>
    <name evidence="1" type="ORF">M5D96_006385</name>
</gene>